<keyword evidence="2" id="KW-1185">Reference proteome</keyword>
<dbReference type="EMBL" id="VJMJ01000103">
    <property type="protein sequence ID" value="KAF0734886.1"/>
    <property type="molecule type" value="Genomic_DNA"/>
</dbReference>
<sequence length="118" mass="13080">MPTEPARLSSRCSTGRKAERNLRHDERLAVYETLLACSSAGALPHGIFVTLASKLSLRKGSPTADIGARIKENSGRKKKRTAQQIKEAVKSVQLESRQTLRAMSEQCQVPKTTLIRFM</sequence>
<proteinExistence type="predicted"/>
<dbReference type="AlphaFoldDB" id="A0A6G0X4M7"/>
<gene>
    <name evidence="1" type="ORF">Ae201684_008548</name>
</gene>
<protein>
    <submittedName>
        <fullName evidence="1">Uncharacterized protein</fullName>
    </submittedName>
</protein>
<evidence type="ECO:0000313" key="2">
    <source>
        <dbReference type="Proteomes" id="UP000481153"/>
    </source>
</evidence>
<evidence type="ECO:0000313" key="1">
    <source>
        <dbReference type="EMBL" id="KAF0734886.1"/>
    </source>
</evidence>
<dbReference type="PANTHER" id="PTHR33889">
    <property type="entry name" value="OS04G0681850 PROTEIN"/>
    <property type="match status" value="1"/>
</dbReference>
<reference evidence="1 2" key="1">
    <citation type="submission" date="2019-07" db="EMBL/GenBank/DDBJ databases">
        <title>Genomics analysis of Aphanomyces spp. identifies a new class of oomycete effector associated with host adaptation.</title>
        <authorList>
            <person name="Gaulin E."/>
        </authorList>
    </citation>
    <scope>NUCLEOTIDE SEQUENCE [LARGE SCALE GENOMIC DNA]</scope>
    <source>
        <strain evidence="1 2">ATCC 201684</strain>
    </source>
</reference>
<organism evidence="1 2">
    <name type="scientific">Aphanomyces euteiches</name>
    <dbReference type="NCBI Taxonomy" id="100861"/>
    <lineage>
        <taxon>Eukaryota</taxon>
        <taxon>Sar</taxon>
        <taxon>Stramenopiles</taxon>
        <taxon>Oomycota</taxon>
        <taxon>Saprolegniomycetes</taxon>
        <taxon>Saprolegniales</taxon>
        <taxon>Verrucalvaceae</taxon>
        <taxon>Aphanomyces</taxon>
    </lineage>
</organism>
<accession>A0A6G0X4M7</accession>
<dbReference type="Proteomes" id="UP000481153">
    <property type="component" value="Unassembled WGS sequence"/>
</dbReference>
<dbReference type="PANTHER" id="PTHR33889:SF7">
    <property type="entry name" value="OS04G0681850 PROTEIN"/>
    <property type="match status" value="1"/>
</dbReference>
<name>A0A6G0X4M7_9STRA</name>
<comment type="caution">
    <text evidence="1">The sequence shown here is derived from an EMBL/GenBank/DDBJ whole genome shotgun (WGS) entry which is preliminary data.</text>
</comment>